<feature type="compositionally biased region" description="Low complexity" evidence="5">
    <location>
        <begin position="374"/>
        <end position="385"/>
    </location>
</feature>
<feature type="repeat" description="NHL" evidence="3">
    <location>
        <begin position="599"/>
        <end position="643"/>
    </location>
</feature>
<dbReference type="PROSITE" id="PS51125">
    <property type="entry name" value="NHL"/>
    <property type="match status" value="2"/>
</dbReference>
<dbReference type="AlphaFoldDB" id="A0AA88GGU6"/>
<dbReference type="InterPro" id="IPR000315">
    <property type="entry name" value="Znf_B-box"/>
</dbReference>
<reference evidence="7 8" key="1">
    <citation type="journal article" date="2018" name="BMC Genomics">
        <title>The genome of Naegleria lovaniensis, the basis for a comparative approach to unravel pathogenicity factors of the human pathogenic amoeba N. fowleri.</title>
        <authorList>
            <person name="Liechti N."/>
            <person name="Schurch N."/>
            <person name="Bruggmann R."/>
            <person name="Wittwer M."/>
        </authorList>
    </citation>
    <scope>NUCLEOTIDE SEQUENCE [LARGE SCALE GENOMIC DNA]</scope>
    <source>
        <strain evidence="7 8">ATCC 30569</strain>
    </source>
</reference>
<dbReference type="RefSeq" id="XP_044546426.1">
    <property type="nucleotide sequence ID" value="XM_044697808.1"/>
</dbReference>
<evidence type="ECO:0000256" key="3">
    <source>
        <dbReference type="PROSITE-ProRule" id="PRU00504"/>
    </source>
</evidence>
<evidence type="ECO:0000256" key="5">
    <source>
        <dbReference type="SAM" id="MobiDB-lite"/>
    </source>
</evidence>
<dbReference type="SUPFAM" id="SSF57845">
    <property type="entry name" value="B-box zinc-binding domain"/>
    <property type="match status" value="1"/>
</dbReference>
<feature type="compositionally biased region" description="Low complexity" evidence="5">
    <location>
        <begin position="334"/>
        <end position="352"/>
    </location>
</feature>
<feature type="compositionally biased region" description="Polar residues" evidence="5">
    <location>
        <begin position="1"/>
        <end position="13"/>
    </location>
</feature>
<keyword evidence="2" id="KW-0862">Zinc</keyword>
<dbReference type="PANTHER" id="PTHR24104">
    <property type="entry name" value="E3 UBIQUITIN-PROTEIN LIGASE NHLRC1-RELATED"/>
    <property type="match status" value="1"/>
</dbReference>
<dbReference type="GO" id="GO:0000209">
    <property type="term" value="P:protein polyubiquitination"/>
    <property type="evidence" value="ECO:0007669"/>
    <property type="project" value="TreeGrafter"/>
</dbReference>
<evidence type="ECO:0000313" key="7">
    <source>
        <dbReference type="EMBL" id="KAG2379164.1"/>
    </source>
</evidence>
<dbReference type="GO" id="GO:0043161">
    <property type="term" value="P:proteasome-mediated ubiquitin-dependent protein catabolic process"/>
    <property type="evidence" value="ECO:0007669"/>
    <property type="project" value="TreeGrafter"/>
</dbReference>
<accession>A0AA88GGU6</accession>
<evidence type="ECO:0000256" key="4">
    <source>
        <dbReference type="SAM" id="Coils"/>
    </source>
</evidence>
<dbReference type="PROSITE" id="PS50119">
    <property type="entry name" value="ZF_BBOX"/>
    <property type="match status" value="1"/>
</dbReference>
<feature type="coiled-coil region" evidence="4">
    <location>
        <begin position="197"/>
        <end position="235"/>
    </location>
</feature>
<dbReference type="EMBL" id="PYSW02000030">
    <property type="protein sequence ID" value="KAG2379164.1"/>
    <property type="molecule type" value="Genomic_DNA"/>
</dbReference>
<evidence type="ECO:0000256" key="2">
    <source>
        <dbReference type="PROSITE-ProRule" id="PRU00024"/>
    </source>
</evidence>
<dbReference type="CDD" id="cd05819">
    <property type="entry name" value="NHL"/>
    <property type="match status" value="1"/>
</dbReference>
<dbReference type="SUPFAM" id="SSF63829">
    <property type="entry name" value="Calcium-dependent phosphotriesterase"/>
    <property type="match status" value="1"/>
</dbReference>
<dbReference type="PANTHER" id="PTHR24104:SF25">
    <property type="entry name" value="PROTEIN LIN-41"/>
    <property type="match status" value="1"/>
</dbReference>
<dbReference type="Gene3D" id="3.30.160.60">
    <property type="entry name" value="Classic Zinc Finger"/>
    <property type="match status" value="1"/>
</dbReference>
<keyword evidence="2" id="KW-0479">Metal-binding</keyword>
<dbReference type="GO" id="GO:0008270">
    <property type="term" value="F:zinc ion binding"/>
    <property type="evidence" value="ECO:0007669"/>
    <property type="project" value="UniProtKB-KW"/>
</dbReference>
<dbReference type="InterPro" id="IPR011042">
    <property type="entry name" value="6-blade_b-propeller_TolB-like"/>
</dbReference>
<proteinExistence type="predicted"/>
<protein>
    <recommendedName>
        <fullName evidence="6">B box-type domain-containing protein</fullName>
    </recommendedName>
</protein>
<dbReference type="GeneID" id="68100256"/>
<feature type="compositionally biased region" description="Polar residues" evidence="5">
    <location>
        <begin position="361"/>
        <end position="373"/>
    </location>
</feature>
<evidence type="ECO:0000259" key="6">
    <source>
        <dbReference type="PROSITE" id="PS50119"/>
    </source>
</evidence>
<sequence>MSTDSTNTPPQVLSHSSSSSSISSMTKENTPAPCCHICKEEVDVLQEARSHCVDCNMYLCARDAKIHIKREPTHHVIDLIGASAGNNLGGSGIGLGSHLLEQMSPRNATNTSSPSTSLNFGGPAPLCQRHHIPVNTYCGSCKKLVCSACAVEEHREGHTDVNMIAKIEPEERSNLDKLLNHLRESMKEWESSHQTHDNELELESSLIEEARNRLKEEVKAVCDTLRQNLQDRQDQLFADIDEISKTQTNYVKKIIELKKVSVDYISEFDKLHEMSGYEMMERKLTRLPQTLQAFEDLKTFFKYLTLDEVHDIQLTNTEIMYIQRELKNLGEIVKTPPKQKSAKTATTSAASSNGHPLSGAPGTTSTEPSKLNTSTASSENGSSSSHPYTPFSMEFTFVGTIGKTGSDGSGNDQFKGPWDVKISHGCNCIVEYKGSLKTSKSPRYLCIEPSKDGNDSLIFSCDNHAVYKYNLNKVLANEKNLEPIWISGTPKKKGSDVNLFTEPAGVTLCKSKKINALFPEAMNENTILVCDGDNHRIKVLRASDGKVLKTFGAKKGDDNVQLTQPECIYVSEDDQIIVTDQSAHRVQMIARKGDELSCIKIIGKEGQSNLEFATPRGIAVDETSNHLILCDCGNNRVQVFSHVTEEFKRNYGTEGKDNSQFNKPTGVCFNDVNGELLIADYQNHRIQIFK</sequence>
<comment type="caution">
    <text evidence="7">The sequence shown here is derived from an EMBL/GenBank/DDBJ whole genome shotgun (WGS) entry which is preliminary data.</text>
</comment>
<dbReference type="CDD" id="cd19757">
    <property type="entry name" value="Bbox1"/>
    <property type="match status" value="1"/>
</dbReference>
<dbReference type="Proteomes" id="UP000816034">
    <property type="component" value="Unassembled WGS sequence"/>
</dbReference>
<keyword evidence="8" id="KW-1185">Reference proteome</keyword>
<feature type="region of interest" description="Disordered" evidence="5">
    <location>
        <begin position="333"/>
        <end position="388"/>
    </location>
</feature>
<keyword evidence="4" id="KW-0175">Coiled coil</keyword>
<organism evidence="7 8">
    <name type="scientific">Naegleria lovaniensis</name>
    <name type="common">Amoeba</name>
    <dbReference type="NCBI Taxonomy" id="51637"/>
    <lineage>
        <taxon>Eukaryota</taxon>
        <taxon>Discoba</taxon>
        <taxon>Heterolobosea</taxon>
        <taxon>Tetramitia</taxon>
        <taxon>Eutetramitia</taxon>
        <taxon>Vahlkampfiidae</taxon>
        <taxon>Naegleria</taxon>
    </lineage>
</organism>
<dbReference type="InterPro" id="IPR011011">
    <property type="entry name" value="Znf_FYVE_PHD"/>
</dbReference>
<keyword evidence="1" id="KW-0677">Repeat</keyword>
<feature type="repeat" description="NHL" evidence="3">
    <location>
        <begin position="648"/>
        <end position="690"/>
    </location>
</feature>
<dbReference type="SUPFAM" id="SSF57903">
    <property type="entry name" value="FYVE/PHD zinc finger"/>
    <property type="match status" value="1"/>
</dbReference>
<evidence type="ECO:0000313" key="8">
    <source>
        <dbReference type="Proteomes" id="UP000816034"/>
    </source>
</evidence>
<dbReference type="Pfam" id="PF00643">
    <property type="entry name" value="zf-B_box"/>
    <property type="match status" value="1"/>
</dbReference>
<dbReference type="InterPro" id="IPR001258">
    <property type="entry name" value="NHL_repeat"/>
</dbReference>
<feature type="domain" description="B box-type" evidence="6">
    <location>
        <begin position="122"/>
        <end position="163"/>
    </location>
</feature>
<dbReference type="InterPro" id="IPR050952">
    <property type="entry name" value="TRIM-NHL_E3_ligases"/>
</dbReference>
<gene>
    <name evidence="7" type="ORF">C9374_007802</name>
</gene>
<feature type="region of interest" description="Disordered" evidence="5">
    <location>
        <begin position="1"/>
        <end position="25"/>
    </location>
</feature>
<keyword evidence="2" id="KW-0863">Zinc-finger</keyword>
<feature type="compositionally biased region" description="Low complexity" evidence="5">
    <location>
        <begin position="14"/>
        <end position="24"/>
    </location>
</feature>
<dbReference type="Gene3D" id="2.120.10.30">
    <property type="entry name" value="TolB, C-terminal domain"/>
    <property type="match status" value="2"/>
</dbReference>
<dbReference type="GO" id="GO:0061630">
    <property type="term" value="F:ubiquitin protein ligase activity"/>
    <property type="evidence" value="ECO:0007669"/>
    <property type="project" value="TreeGrafter"/>
</dbReference>
<name>A0AA88GGU6_NAELO</name>
<evidence type="ECO:0000256" key="1">
    <source>
        <dbReference type="ARBA" id="ARBA00022737"/>
    </source>
</evidence>
<dbReference type="Pfam" id="PF01436">
    <property type="entry name" value="NHL"/>
    <property type="match status" value="2"/>
</dbReference>